<comment type="similarity">
    <text evidence="2 4">Belongs to the RPF2 family.</text>
</comment>
<dbReference type="PANTHER" id="PTHR12728:SF0">
    <property type="entry name" value="RIBOSOME PRODUCTION FACTOR 2 HOMOLOG"/>
    <property type="match status" value="1"/>
</dbReference>
<evidence type="ECO:0000313" key="7">
    <source>
        <dbReference type="EMBL" id="EKX41161.1"/>
    </source>
</evidence>
<dbReference type="PROSITE" id="PS50833">
    <property type="entry name" value="BRIX"/>
    <property type="match status" value="1"/>
</dbReference>
<dbReference type="PANTHER" id="PTHR12728">
    <property type="entry name" value="BRIX DOMAIN CONTAINING PROTEIN"/>
    <property type="match status" value="1"/>
</dbReference>
<feature type="domain" description="Brix" evidence="6">
    <location>
        <begin position="28"/>
        <end position="232"/>
    </location>
</feature>
<dbReference type="GeneID" id="17297702"/>
<keyword evidence="3 4" id="KW-0539">Nucleus</keyword>
<dbReference type="InterPro" id="IPR039770">
    <property type="entry name" value="Rpf2"/>
</dbReference>
<reference evidence="9" key="2">
    <citation type="submission" date="2012-11" db="EMBL/GenBank/DDBJ databases">
        <authorList>
            <person name="Kuo A."/>
            <person name="Curtis B.A."/>
            <person name="Tanifuji G."/>
            <person name="Burki F."/>
            <person name="Gruber A."/>
            <person name="Irimia M."/>
            <person name="Maruyama S."/>
            <person name="Arias M.C."/>
            <person name="Ball S.G."/>
            <person name="Gile G.H."/>
            <person name="Hirakawa Y."/>
            <person name="Hopkins J.F."/>
            <person name="Rensing S.A."/>
            <person name="Schmutz J."/>
            <person name="Symeonidi A."/>
            <person name="Elias M."/>
            <person name="Eveleigh R.J."/>
            <person name="Herman E.K."/>
            <person name="Klute M.J."/>
            <person name="Nakayama T."/>
            <person name="Obornik M."/>
            <person name="Reyes-Prieto A."/>
            <person name="Armbrust E.V."/>
            <person name="Aves S.J."/>
            <person name="Beiko R.G."/>
            <person name="Coutinho P."/>
            <person name="Dacks J.B."/>
            <person name="Durnford D.G."/>
            <person name="Fast N.M."/>
            <person name="Green B.R."/>
            <person name="Grisdale C."/>
            <person name="Hempe F."/>
            <person name="Henrissat B."/>
            <person name="Hoppner M.P."/>
            <person name="Ishida K.-I."/>
            <person name="Kim E."/>
            <person name="Koreny L."/>
            <person name="Kroth P.G."/>
            <person name="Liu Y."/>
            <person name="Malik S.-B."/>
            <person name="Maier U.G."/>
            <person name="McRose D."/>
            <person name="Mock T."/>
            <person name="Neilson J.A."/>
            <person name="Onodera N.T."/>
            <person name="Poole A.M."/>
            <person name="Pritham E.J."/>
            <person name="Richards T.A."/>
            <person name="Rocap G."/>
            <person name="Roy S.W."/>
            <person name="Sarai C."/>
            <person name="Schaack S."/>
            <person name="Shirato S."/>
            <person name="Slamovits C.H."/>
            <person name="Spencer D.F."/>
            <person name="Suzuki S."/>
            <person name="Worden A.Z."/>
            <person name="Zauner S."/>
            <person name="Barry K."/>
            <person name="Bell C."/>
            <person name="Bharti A.K."/>
            <person name="Crow J.A."/>
            <person name="Grimwood J."/>
            <person name="Kramer R."/>
            <person name="Lindquist E."/>
            <person name="Lucas S."/>
            <person name="Salamov A."/>
            <person name="McFadden G.I."/>
            <person name="Lane C.E."/>
            <person name="Keeling P.J."/>
            <person name="Gray M.W."/>
            <person name="Grigoriev I.V."/>
            <person name="Archibald J.M."/>
        </authorList>
    </citation>
    <scope>NUCLEOTIDE SEQUENCE</scope>
    <source>
        <strain evidence="9">CCMP2712</strain>
    </source>
</reference>
<reference evidence="7 9" key="1">
    <citation type="journal article" date="2012" name="Nature">
        <title>Algal genomes reveal evolutionary mosaicism and the fate of nucleomorphs.</title>
        <authorList>
            <consortium name="DOE Joint Genome Institute"/>
            <person name="Curtis B.A."/>
            <person name="Tanifuji G."/>
            <person name="Burki F."/>
            <person name="Gruber A."/>
            <person name="Irimia M."/>
            <person name="Maruyama S."/>
            <person name="Arias M.C."/>
            <person name="Ball S.G."/>
            <person name="Gile G.H."/>
            <person name="Hirakawa Y."/>
            <person name="Hopkins J.F."/>
            <person name="Kuo A."/>
            <person name="Rensing S.A."/>
            <person name="Schmutz J."/>
            <person name="Symeonidi A."/>
            <person name="Elias M."/>
            <person name="Eveleigh R.J."/>
            <person name="Herman E.K."/>
            <person name="Klute M.J."/>
            <person name="Nakayama T."/>
            <person name="Obornik M."/>
            <person name="Reyes-Prieto A."/>
            <person name="Armbrust E.V."/>
            <person name="Aves S.J."/>
            <person name="Beiko R.G."/>
            <person name="Coutinho P."/>
            <person name="Dacks J.B."/>
            <person name="Durnford D.G."/>
            <person name="Fast N.M."/>
            <person name="Green B.R."/>
            <person name="Grisdale C.J."/>
            <person name="Hempel F."/>
            <person name="Henrissat B."/>
            <person name="Hoppner M.P."/>
            <person name="Ishida K."/>
            <person name="Kim E."/>
            <person name="Koreny L."/>
            <person name="Kroth P.G."/>
            <person name="Liu Y."/>
            <person name="Malik S.B."/>
            <person name="Maier U.G."/>
            <person name="McRose D."/>
            <person name="Mock T."/>
            <person name="Neilson J.A."/>
            <person name="Onodera N.T."/>
            <person name="Poole A.M."/>
            <person name="Pritham E.J."/>
            <person name="Richards T.A."/>
            <person name="Rocap G."/>
            <person name="Roy S.W."/>
            <person name="Sarai C."/>
            <person name="Schaack S."/>
            <person name="Shirato S."/>
            <person name="Slamovits C.H."/>
            <person name="Spencer D.F."/>
            <person name="Suzuki S."/>
            <person name="Worden A.Z."/>
            <person name="Zauner S."/>
            <person name="Barry K."/>
            <person name="Bell C."/>
            <person name="Bharti A.K."/>
            <person name="Crow J.A."/>
            <person name="Grimwood J."/>
            <person name="Kramer R."/>
            <person name="Lindquist E."/>
            <person name="Lucas S."/>
            <person name="Salamov A."/>
            <person name="McFadden G.I."/>
            <person name="Lane C.E."/>
            <person name="Keeling P.J."/>
            <person name="Gray M.W."/>
            <person name="Grigoriev I.V."/>
            <person name="Archibald J.M."/>
        </authorList>
    </citation>
    <scope>NUCLEOTIDE SEQUENCE</scope>
    <source>
        <strain evidence="7 9">CCMP2712</strain>
    </source>
</reference>
<evidence type="ECO:0000259" key="6">
    <source>
        <dbReference type="PROSITE" id="PS50833"/>
    </source>
</evidence>
<gene>
    <name evidence="7" type="ORF">GUITHDRAFT_112900</name>
</gene>
<dbReference type="EnsemblProtists" id="EKX41161">
    <property type="protein sequence ID" value="EKX41161"/>
    <property type="gene ID" value="GUITHDRAFT_112900"/>
</dbReference>
<dbReference type="PaxDb" id="55529-EKX41161"/>
<dbReference type="GO" id="GO:0019843">
    <property type="term" value="F:rRNA binding"/>
    <property type="evidence" value="ECO:0007669"/>
    <property type="project" value="UniProtKB-UniRule"/>
</dbReference>
<evidence type="ECO:0000256" key="2">
    <source>
        <dbReference type="ARBA" id="ARBA00010782"/>
    </source>
</evidence>
<dbReference type="OrthoDB" id="407658at2759"/>
<dbReference type="GO" id="GO:0005730">
    <property type="term" value="C:nucleolus"/>
    <property type="evidence" value="ECO:0007669"/>
    <property type="project" value="UniProtKB-SubCell"/>
</dbReference>
<feature type="compositionally biased region" description="Basic and acidic residues" evidence="5">
    <location>
        <begin position="289"/>
        <end position="313"/>
    </location>
</feature>
<dbReference type="HOGENOM" id="CLU_049783_0_0_1"/>
<proteinExistence type="inferred from homology"/>
<evidence type="ECO:0000256" key="5">
    <source>
        <dbReference type="SAM" id="MobiDB-lite"/>
    </source>
</evidence>
<accession>L1IY40</accession>
<dbReference type="Proteomes" id="UP000011087">
    <property type="component" value="Unassembled WGS sequence"/>
</dbReference>
<dbReference type="SMART" id="SM00879">
    <property type="entry name" value="Brix"/>
    <property type="match status" value="1"/>
</dbReference>
<evidence type="ECO:0000256" key="4">
    <source>
        <dbReference type="RuleBase" id="RU367086"/>
    </source>
</evidence>
<dbReference type="RefSeq" id="XP_005828141.1">
    <property type="nucleotide sequence ID" value="XM_005828084.1"/>
</dbReference>
<organism evidence="7">
    <name type="scientific">Guillardia theta (strain CCMP2712)</name>
    <name type="common">Cryptophyte</name>
    <dbReference type="NCBI Taxonomy" id="905079"/>
    <lineage>
        <taxon>Eukaryota</taxon>
        <taxon>Cryptophyceae</taxon>
        <taxon>Pyrenomonadales</taxon>
        <taxon>Geminigeraceae</taxon>
        <taxon>Guillardia</taxon>
    </lineage>
</organism>
<dbReference type="STRING" id="905079.L1IY40"/>
<reference evidence="8" key="3">
    <citation type="submission" date="2016-03" db="UniProtKB">
        <authorList>
            <consortium name="EnsemblProtists"/>
        </authorList>
    </citation>
    <scope>IDENTIFICATION</scope>
</reference>
<name>L1IY40_GUITC</name>
<dbReference type="AlphaFoldDB" id="L1IY40"/>
<dbReference type="OMA" id="VGLKPMF"/>
<dbReference type="Pfam" id="PF04427">
    <property type="entry name" value="Brix"/>
    <property type="match status" value="1"/>
</dbReference>
<evidence type="ECO:0000256" key="1">
    <source>
        <dbReference type="ARBA" id="ARBA00004604"/>
    </source>
</evidence>
<keyword evidence="9" id="KW-1185">Reference proteome</keyword>
<evidence type="ECO:0000256" key="3">
    <source>
        <dbReference type="ARBA" id="ARBA00023242"/>
    </source>
</evidence>
<dbReference type="KEGG" id="gtt:GUITHDRAFT_112900"/>
<feature type="region of interest" description="Disordered" evidence="5">
    <location>
        <begin position="287"/>
        <end position="313"/>
    </location>
</feature>
<dbReference type="GO" id="GO:0000463">
    <property type="term" value="P:maturation of LSU-rRNA from tricistronic rRNA transcript (SSU-rRNA, 5.8S rRNA, LSU-rRNA)"/>
    <property type="evidence" value="ECO:0007669"/>
    <property type="project" value="TreeGrafter"/>
</dbReference>
<dbReference type="GO" id="GO:0000027">
    <property type="term" value="P:ribosomal large subunit assembly"/>
    <property type="evidence" value="ECO:0007669"/>
    <property type="project" value="InterPro"/>
</dbReference>
<evidence type="ECO:0000313" key="9">
    <source>
        <dbReference type="Proteomes" id="UP000011087"/>
    </source>
</evidence>
<protein>
    <recommendedName>
        <fullName evidence="4">Ribosome production factor 2 homolog</fullName>
    </recommendedName>
    <alternativeName>
        <fullName evidence="4">Ribosome biogenesis protein RPF2 homolog</fullName>
    </alternativeName>
</protein>
<comment type="subcellular location">
    <subcellularLocation>
        <location evidence="1 4">Nucleus</location>
        <location evidence="1 4">Nucleolus</location>
    </subcellularLocation>
</comment>
<dbReference type="eggNOG" id="KOG3031">
    <property type="taxonomic scope" value="Eukaryota"/>
</dbReference>
<dbReference type="EMBL" id="JH993026">
    <property type="protein sequence ID" value="EKX41161.1"/>
    <property type="molecule type" value="Genomic_DNA"/>
</dbReference>
<sequence length="313" mass="36100">MRMARKAKNARSKRAMMAREAKVVEEERSSLFMRGTSTNELINEILKDLNALKQPNSTFFRRRNDKRPFEDETSVEFLCMKNEASIFGFGTHSKKRPNNLILGRMFDYKIYDMYEFGLTEVKPACLFSANSAPSYQNKPLIVFQGDAFETDTKLEGLKNFFLDMFAHKAMDKINLGGLEHVIVLTAEGSKVAFRHYSISFKKSGGRVPRVELEELGPSFNMELRREREASADIKRAACRVPKQVKAQSKLKKNYERNALGETMGRIHMQKQSLDEFQTRKVKALKRGRDKVVEAERAKEEAKRAKRMDDSDEE</sequence>
<dbReference type="InterPro" id="IPR007109">
    <property type="entry name" value="Brix"/>
</dbReference>
<evidence type="ECO:0000313" key="8">
    <source>
        <dbReference type="EnsemblProtists" id="EKX41161"/>
    </source>
</evidence>